<dbReference type="Gene3D" id="6.10.140.2220">
    <property type="match status" value="1"/>
</dbReference>
<dbReference type="InterPro" id="IPR046341">
    <property type="entry name" value="SET_dom_sf"/>
</dbReference>
<evidence type="ECO:0000313" key="8">
    <source>
        <dbReference type="Proteomes" id="UP000078544"/>
    </source>
</evidence>
<keyword evidence="3" id="KW-0862">Zinc</keyword>
<evidence type="ECO:0000256" key="1">
    <source>
        <dbReference type="ARBA" id="ARBA00022723"/>
    </source>
</evidence>
<dbReference type="AlphaFoldDB" id="A0A168F746"/>
<dbReference type="Gene3D" id="2.170.270.10">
    <property type="entry name" value="SET domain"/>
    <property type="match status" value="1"/>
</dbReference>
<dbReference type="SUPFAM" id="SSF82199">
    <property type="entry name" value="SET domain"/>
    <property type="match status" value="1"/>
</dbReference>
<comment type="caution">
    <text evidence="7">The sequence shown here is derived from an EMBL/GenBank/DDBJ whole genome shotgun (WGS) entry which is preliminary data.</text>
</comment>
<accession>A0A168F746</accession>
<organism evidence="7 8">
    <name type="scientific">Moelleriella libera RCEF 2490</name>
    <dbReference type="NCBI Taxonomy" id="1081109"/>
    <lineage>
        <taxon>Eukaryota</taxon>
        <taxon>Fungi</taxon>
        <taxon>Dikarya</taxon>
        <taxon>Ascomycota</taxon>
        <taxon>Pezizomycotina</taxon>
        <taxon>Sordariomycetes</taxon>
        <taxon>Hypocreomycetidae</taxon>
        <taxon>Hypocreales</taxon>
        <taxon>Clavicipitaceae</taxon>
        <taxon>Moelleriella</taxon>
    </lineage>
</organism>
<dbReference type="Pfam" id="PF01753">
    <property type="entry name" value="zf-MYND"/>
    <property type="match status" value="1"/>
</dbReference>
<dbReference type="InterPro" id="IPR002893">
    <property type="entry name" value="Znf_MYND"/>
</dbReference>
<gene>
    <name evidence="7" type="ORF">AAL_02126</name>
</gene>
<proteinExistence type="predicted"/>
<name>A0A168F746_9HYPO</name>
<dbReference type="InterPro" id="IPR001214">
    <property type="entry name" value="SET_dom"/>
</dbReference>
<dbReference type="STRING" id="1081109.A0A168F746"/>
<dbReference type="InterPro" id="IPR053185">
    <property type="entry name" value="SET_domain_protein"/>
</dbReference>
<keyword evidence="8" id="KW-1185">Reference proteome</keyword>
<dbReference type="SUPFAM" id="SSF144232">
    <property type="entry name" value="HIT/MYND zinc finger-like"/>
    <property type="match status" value="1"/>
</dbReference>
<protein>
    <submittedName>
        <fullName evidence="7">SET domain protein</fullName>
    </submittedName>
</protein>
<dbReference type="SMART" id="SM00317">
    <property type="entry name" value="SET"/>
    <property type="match status" value="1"/>
</dbReference>
<evidence type="ECO:0000313" key="7">
    <source>
        <dbReference type="EMBL" id="KZZ99554.1"/>
    </source>
</evidence>
<dbReference type="PROSITE" id="PS50280">
    <property type="entry name" value="SET"/>
    <property type="match status" value="1"/>
</dbReference>
<dbReference type="Pfam" id="PF00856">
    <property type="entry name" value="SET"/>
    <property type="match status" value="1"/>
</dbReference>
<dbReference type="PANTHER" id="PTHR47332:SF2">
    <property type="entry name" value="SET-6"/>
    <property type="match status" value="1"/>
</dbReference>
<dbReference type="OrthoDB" id="265717at2759"/>
<evidence type="ECO:0000256" key="2">
    <source>
        <dbReference type="ARBA" id="ARBA00022771"/>
    </source>
</evidence>
<keyword evidence="1" id="KW-0479">Metal-binding</keyword>
<dbReference type="CDD" id="cd20071">
    <property type="entry name" value="SET_SMYD"/>
    <property type="match status" value="1"/>
</dbReference>
<keyword evidence="2 4" id="KW-0863">Zinc-finger</keyword>
<evidence type="ECO:0000259" key="5">
    <source>
        <dbReference type="PROSITE" id="PS50280"/>
    </source>
</evidence>
<dbReference type="EMBL" id="AZGY01000003">
    <property type="protein sequence ID" value="KZZ99554.1"/>
    <property type="molecule type" value="Genomic_DNA"/>
</dbReference>
<evidence type="ECO:0000259" key="6">
    <source>
        <dbReference type="PROSITE" id="PS50865"/>
    </source>
</evidence>
<feature type="domain" description="MYND-type" evidence="6">
    <location>
        <begin position="469"/>
        <end position="509"/>
    </location>
</feature>
<reference evidence="7 8" key="1">
    <citation type="journal article" date="2016" name="Genome Biol. Evol.">
        <title>Divergent and convergent evolution of fungal pathogenicity.</title>
        <authorList>
            <person name="Shang Y."/>
            <person name="Xiao G."/>
            <person name="Zheng P."/>
            <person name="Cen K."/>
            <person name="Zhan S."/>
            <person name="Wang C."/>
        </authorList>
    </citation>
    <scope>NUCLEOTIDE SEQUENCE [LARGE SCALE GENOMIC DNA]</scope>
    <source>
        <strain evidence="7 8">RCEF 2490</strain>
    </source>
</reference>
<sequence length="535" mass="60205">MSNIAIRTTQSKGQGVFAIADIPRGTRILAEDALVIVSRTTNDKKKLVKDISNRLETCSVEKRQAFFSLHNAHGEDSQELGIARTNALPLGDSAARSAVFLTASRINHACDCNAQNTWNESIKKLTIHATRDIRNGEEVTIFYLDQFASHDIRKALLKARFRFDCRCGLCSLSGEPRRISDRRLDEIQSLDNRIGDSHRMMSSPLSVLHDIRKLLTLLEQQGIAGASVARAYYDALQLATTHSDLARAKVFAERSSYARATVEGPDSPRVQRLKAFATGASRHSSYGMSELWATTPESSPQGLDAEQFDDWLWRAPHHAMSQLADLRDQEAFPAFSSLPMENDIDLKFFVSPDGFSYHPRRHWCLLAEIVEVEQFFRVRLLAKDRAGHVIPIAFYTDGGGREVPSSQFRKGYTVAILYAEQHGFLDLSNGIRHEDAKFLKIFPASLASLISISDRVKEYGARDGKHAACHSCGKTPDSLKRCARCSLFWYCGKICQTKGWTDKGHKQDCKMLKDPDFQGMFRLEWGDFDDLHHFD</sequence>
<dbReference type="Proteomes" id="UP000078544">
    <property type="component" value="Unassembled WGS sequence"/>
</dbReference>
<dbReference type="PROSITE" id="PS50865">
    <property type="entry name" value="ZF_MYND_2"/>
    <property type="match status" value="1"/>
</dbReference>
<evidence type="ECO:0000256" key="4">
    <source>
        <dbReference type="PROSITE-ProRule" id="PRU00134"/>
    </source>
</evidence>
<dbReference type="PANTHER" id="PTHR47332">
    <property type="entry name" value="SET DOMAIN-CONTAINING PROTEIN 5"/>
    <property type="match status" value="1"/>
</dbReference>
<evidence type="ECO:0000256" key="3">
    <source>
        <dbReference type="ARBA" id="ARBA00022833"/>
    </source>
</evidence>
<dbReference type="GO" id="GO:0008270">
    <property type="term" value="F:zinc ion binding"/>
    <property type="evidence" value="ECO:0007669"/>
    <property type="project" value="UniProtKB-KW"/>
</dbReference>
<feature type="domain" description="SET" evidence="5">
    <location>
        <begin position="2"/>
        <end position="144"/>
    </location>
</feature>